<keyword evidence="7" id="KW-0653">Protein transport</keyword>
<dbReference type="PROSITE" id="PS52015">
    <property type="entry name" value="TONB_CTD"/>
    <property type="match status" value="1"/>
</dbReference>
<evidence type="ECO:0000256" key="10">
    <source>
        <dbReference type="SAM" id="Phobius"/>
    </source>
</evidence>
<evidence type="ECO:0000256" key="4">
    <source>
        <dbReference type="ARBA" id="ARBA00022475"/>
    </source>
</evidence>
<keyword evidence="14" id="KW-1185">Reference proteome</keyword>
<evidence type="ECO:0000313" key="12">
    <source>
        <dbReference type="EMBL" id="MDN5203586.1"/>
    </source>
</evidence>
<comment type="similarity">
    <text evidence="2">Belongs to the TonB family.</text>
</comment>
<gene>
    <name evidence="12" type="ORF">QQ008_19515</name>
    <name evidence="13" type="ORF">QQ008_30335</name>
</gene>
<dbReference type="Gene3D" id="3.30.1150.10">
    <property type="match status" value="1"/>
</dbReference>
<sequence>MEQKKNPKADLTRKSGLFMNLGLVMSLSFAILAFEWRSFDEGHLANLGDLSDNLDDLLEIPPTEQPPLPPPVIQQPEITIVEDDEEIEQEIEIDLDVEITEDAVIEDIIVADSEPEEEADEVFLFSEVQAAPKDGLKAFYRYVADNMNYPPQARRMGITGRVFLTFVVEKDGSLTDIKVLKGIGAGCDEEAVRVLASHPKWNPGKQRGVPVRVRSQISIHFQLR</sequence>
<keyword evidence="9 10" id="KW-0472">Membrane</keyword>
<protein>
    <submittedName>
        <fullName evidence="12">Energy transducer TonB</fullName>
    </submittedName>
</protein>
<keyword evidence="3" id="KW-0813">Transport</keyword>
<evidence type="ECO:0000256" key="1">
    <source>
        <dbReference type="ARBA" id="ARBA00004383"/>
    </source>
</evidence>
<dbReference type="Proteomes" id="UP001172082">
    <property type="component" value="Unassembled WGS sequence"/>
</dbReference>
<evidence type="ECO:0000313" key="13">
    <source>
        <dbReference type="EMBL" id="MDN5205717.1"/>
    </source>
</evidence>
<evidence type="ECO:0000256" key="7">
    <source>
        <dbReference type="ARBA" id="ARBA00022927"/>
    </source>
</evidence>
<name>A0ABT8KS43_9BACT</name>
<evidence type="ECO:0000256" key="9">
    <source>
        <dbReference type="ARBA" id="ARBA00023136"/>
    </source>
</evidence>
<evidence type="ECO:0000313" key="14">
    <source>
        <dbReference type="Proteomes" id="UP001172082"/>
    </source>
</evidence>
<evidence type="ECO:0000256" key="3">
    <source>
        <dbReference type="ARBA" id="ARBA00022448"/>
    </source>
</evidence>
<dbReference type="InterPro" id="IPR006260">
    <property type="entry name" value="TonB/TolA_C"/>
</dbReference>
<dbReference type="NCBIfam" id="TIGR01352">
    <property type="entry name" value="tonB_Cterm"/>
    <property type="match status" value="1"/>
</dbReference>
<dbReference type="PANTHER" id="PTHR33446">
    <property type="entry name" value="PROTEIN TONB-RELATED"/>
    <property type="match status" value="1"/>
</dbReference>
<dbReference type="EMBL" id="JAUJEA010000007">
    <property type="protein sequence ID" value="MDN5203586.1"/>
    <property type="molecule type" value="Genomic_DNA"/>
</dbReference>
<evidence type="ECO:0000256" key="2">
    <source>
        <dbReference type="ARBA" id="ARBA00006555"/>
    </source>
</evidence>
<dbReference type="RefSeq" id="WP_346753607.1">
    <property type="nucleotide sequence ID" value="NZ_JAUJEA010000007.1"/>
</dbReference>
<evidence type="ECO:0000256" key="5">
    <source>
        <dbReference type="ARBA" id="ARBA00022519"/>
    </source>
</evidence>
<dbReference type="InterPro" id="IPR051045">
    <property type="entry name" value="TonB-dependent_transducer"/>
</dbReference>
<dbReference type="SUPFAM" id="SSF74653">
    <property type="entry name" value="TolA/TonB C-terminal domain"/>
    <property type="match status" value="1"/>
</dbReference>
<feature type="domain" description="TonB C-terminal" evidence="11">
    <location>
        <begin position="134"/>
        <end position="224"/>
    </location>
</feature>
<evidence type="ECO:0000256" key="6">
    <source>
        <dbReference type="ARBA" id="ARBA00022692"/>
    </source>
</evidence>
<dbReference type="EMBL" id="JAUJEA010000028">
    <property type="protein sequence ID" value="MDN5205717.1"/>
    <property type="molecule type" value="Genomic_DNA"/>
</dbReference>
<keyword evidence="8 10" id="KW-1133">Transmembrane helix</keyword>
<comment type="caution">
    <text evidence="12">The sequence shown here is derived from an EMBL/GenBank/DDBJ whole genome shotgun (WGS) entry which is preliminary data.</text>
</comment>
<dbReference type="PANTHER" id="PTHR33446:SF2">
    <property type="entry name" value="PROTEIN TONB"/>
    <property type="match status" value="1"/>
</dbReference>
<keyword evidence="6 10" id="KW-0812">Transmembrane</keyword>
<keyword evidence="5" id="KW-0997">Cell inner membrane</keyword>
<proteinExistence type="inferred from homology"/>
<accession>A0ABT8KS43</accession>
<organism evidence="12 14">
    <name type="scientific">Splendidivirga corallicola</name>
    <dbReference type="NCBI Taxonomy" id="3051826"/>
    <lineage>
        <taxon>Bacteria</taxon>
        <taxon>Pseudomonadati</taxon>
        <taxon>Bacteroidota</taxon>
        <taxon>Cytophagia</taxon>
        <taxon>Cytophagales</taxon>
        <taxon>Splendidivirgaceae</taxon>
        <taxon>Splendidivirga</taxon>
    </lineage>
</organism>
<evidence type="ECO:0000256" key="8">
    <source>
        <dbReference type="ARBA" id="ARBA00022989"/>
    </source>
</evidence>
<dbReference type="Pfam" id="PF03544">
    <property type="entry name" value="TonB_C"/>
    <property type="match status" value="1"/>
</dbReference>
<feature type="transmembrane region" description="Helical" evidence="10">
    <location>
        <begin position="15"/>
        <end position="34"/>
    </location>
</feature>
<dbReference type="InterPro" id="IPR037682">
    <property type="entry name" value="TonB_C"/>
</dbReference>
<comment type="subcellular location">
    <subcellularLocation>
        <location evidence="1">Cell inner membrane</location>
        <topology evidence="1">Single-pass membrane protein</topology>
        <orientation evidence="1">Periplasmic side</orientation>
    </subcellularLocation>
</comment>
<keyword evidence="4" id="KW-1003">Cell membrane</keyword>
<reference evidence="12" key="1">
    <citation type="submission" date="2023-06" db="EMBL/GenBank/DDBJ databases">
        <title>Genomic of Parafulvivirga corallium.</title>
        <authorList>
            <person name="Wang G."/>
        </authorList>
    </citation>
    <scope>NUCLEOTIDE SEQUENCE</scope>
    <source>
        <strain evidence="12">BMA10</strain>
    </source>
</reference>
<evidence type="ECO:0000259" key="11">
    <source>
        <dbReference type="PROSITE" id="PS52015"/>
    </source>
</evidence>